<dbReference type="AlphaFoldDB" id="B0DYP9"/>
<keyword evidence="2" id="KW-1185">Reference proteome</keyword>
<evidence type="ECO:0000313" key="1">
    <source>
        <dbReference type="EMBL" id="EDR00284.1"/>
    </source>
</evidence>
<sequence length="62" mass="6986">MGSSTIKLWGMFEGLIWTFEGEGEWGDTVYTVSMCHGWEDMSMRARLKERRALGVAKNVGDA</sequence>
<dbReference type="HOGENOM" id="CLU_2904578_0_0_1"/>
<organism evidence="2">
    <name type="scientific">Laccaria bicolor (strain S238N-H82 / ATCC MYA-4686)</name>
    <name type="common">Bicoloured deceiver</name>
    <name type="synonym">Laccaria laccata var. bicolor</name>
    <dbReference type="NCBI Taxonomy" id="486041"/>
    <lineage>
        <taxon>Eukaryota</taxon>
        <taxon>Fungi</taxon>
        <taxon>Dikarya</taxon>
        <taxon>Basidiomycota</taxon>
        <taxon>Agaricomycotina</taxon>
        <taxon>Agaricomycetes</taxon>
        <taxon>Agaricomycetidae</taxon>
        <taxon>Agaricales</taxon>
        <taxon>Agaricineae</taxon>
        <taxon>Hydnangiaceae</taxon>
        <taxon>Laccaria</taxon>
    </lineage>
</organism>
<proteinExistence type="predicted"/>
<evidence type="ECO:0000313" key="2">
    <source>
        <dbReference type="Proteomes" id="UP000001194"/>
    </source>
</evidence>
<accession>B0DYP9</accession>
<gene>
    <name evidence="1" type="ORF">LACBIDRAFT_314504</name>
</gene>
<dbReference type="RefSeq" id="XP_001889036.1">
    <property type="nucleotide sequence ID" value="XM_001889001.1"/>
</dbReference>
<reference evidence="1 2" key="1">
    <citation type="journal article" date="2008" name="Nature">
        <title>The genome of Laccaria bicolor provides insights into mycorrhizal symbiosis.</title>
        <authorList>
            <person name="Martin F."/>
            <person name="Aerts A."/>
            <person name="Ahren D."/>
            <person name="Brun A."/>
            <person name="Danchin E.G.J."/>
            <person name="Duchaussoy F."/>
            <person name="Gibon J."/>
            <person name="Kohler A."/>
            <person name="Lindquist E."/>
            <person name="Pereda V."/>
            <person name="Salamov A."/>
            <person name="Shapiro H.J."/>
            <person name="Wuyts J."/>
            <person name="Blaudez D."/>
            <person name="Buee M."/>
            <person name="Brokstein P."/>
            <person name="Canbaeck B."/>
            <person name="Cohen D."/>
            <person name="Courty P.E."/>
            <person name="Coutinho P.M."/>
            <person name="Delaruelle C."/>
            <person name="Detter J.C."/>
            <person name="Deveau A."/>
            <person name="DiFazio S."/>
            <person name="Duplessis S."/>
            <person name="Fraissinet-Tachet L."/>
            <person name="Lucic E."/>
            <person name="Frey-Klett P."/>
            <person name="Fourrey C."/>
            <person name="Feussner I."/>
            <person name="Gay G."/>
            <person name="Grimwood J."/>
            <person name="Hoegger P.J."/>
            <person name="Jain P."/>
            <person name="Kilaru S."/>
            <person name="Labbe J."/>
            <person name="Lin Y.C."/>
            <person name="Legue V."/>
            <person name="Le Tacon F."/>
            <person name="Marmeisse R."/>
            <person name="Melayah D."/>
            <person name="Montanini B."/>
            <person name="Muratet M."/>
            <person name="Nehls U."/>
            <person name="Niculita-Hirzel H."/>
            <person name="Oudot-Le Secq M.P."/>
            <person name="Peter M."/>
            <person name="Quesneville H."/>
            <person name="Rajashekar B."/>
            <person name="Reich M."/>
            <person name="Rouhier N."/>
            <person name="Schmutz J."/>
            <person name="Yin T."/>
            <person name="Chalot M."/>
            <person name="Henrissat B."/>
            <person name="Kuees U."/>
            <person name="Lucas S."/>
            <person name="Van de Peer Y."/>
            <person name="Podila G.K."/>
            <person name="Polle A."/>
            <person name="Pukkila P.J."/>
            <person name="Richardson P.M."/>
            <person name="Rouze P."/>
            <person name="Sanders I.R."/>
            <person name="Stajich J.E."/>
            <person name="Tunlid A."/>
            <person name="Tuskan G."/>
            <person name="Grigoriev I.V."/>
        </authorList>
    </citation>
    <scope>NUCLEOTIDE SEQUENCE [LARGE SCALE GENOMIC DNA]</scope>
    <source>
        <strain evidence="2">S238N-H82 / ATCC MYA-4686</strain>
    </source>
</reference>
<dbReference type="GeneID" id="6084726"/>
<dbReference type="Proteomes" id="UP000001194">
    <property type="component" value="Unassembled WGS sequence"/>
</dbReference>
<protein>
    <submittedName>
        <fullName evidence="1">Predicted protein</fullName>
    </submittedName>
</protein>
<name>B0DYP9_LACBS</name>
<dbReference type="KEGG" id="lbc:LACBIDRAFT_314504"/>
<dbReference type="InParanoid" id="B0DYP9"/>
<dbReference type="EMBL" id="DS547151">
    <property type="protein sequence ID" value="EDR00284.1"/>
    <property type="molecule type" value="Genomic_DNA"/>
</dbReference>